<organism evidence="3 4">
    <name type="scientific">Candidatus Uhrbacteria bacterium RIFOXYC2_FULL_47_19</name>
    <dbReference type="NCBI Taxonomy" id="1802424"/>
    <lineage>
        <taxon>Bacteria</taxon>
        <taxon>Candidatus Uhriibacteriota</taxon>
    </lineage>
</organism>
<feature type="domain" description="DUF2061" evidence="2">
    <location>
        <begin position="7"/>
        <end position="57"/>
    </location>
</feature>
<accession>A0A1F7WET6</accession>
<comment type="caution">
    <text evidence="3">The sequence shown here is derived from an EMBL/GenBank/DDBJ whole genome shotgun (WGS) entry which is preliminary data.</text>
</comment>
<feature type="domain" description="DUF2061" evidence="2">
    <location>
        <begin position="73"/>
        <end position="124"/>
    </location>
</feature>
<gene>
    <name evidence="3" type="ORF">A2480_00215</name>
</gene>
<evidence type="ECO:0000313" key="3">
    <source>
        <dbReference type="EMBL" id="OGM00909.1"/>
    </source>
</evidence>
<name>A0A1F7WET6_9BACT</name>
<protein>
    <recommendedName>
        <fullName evidence="2">DUF2061 domain-containing protein</fullName>
    </recommendedName>
</protein>
<dbReference type="InterPro" id="IPR018638">
    <property type="entry name" value="DUF2061_membrane"/>
</dbReference>
<dbReference type="Pfam" id="PF09834">
    <property type="entry name" value="DUF2061"/>
    <property type="match status" value="2"/>
</dbReference>
<keyword evidence="1" id="KW-0472">Membrane</keyword>
<evidence type="ECO:0000256" key="1">
    <source>
        <dbReference type="SAM" id="Phobius"/>
    </source>
</evidence>
<proteinExistence type="predicted"/>
<keyword evidence="1" id="KW-1133">Transmembrane helix</keyword>
<dbReference type="AlphaFoldDB" id="A0A1F7WET6"/>
<evidence type="ECO:0000313" key="4">
    <source>
        <dbReference type="Proteomes" id="UP000176988"/>
    </source>
</evidence>
<feature type="transmembrane region" description="Helical" evidence="1">
    <location>
        <begin position="102"/>
        <end position="119"/>
    </location>
</feature>
<dbReference type="EMBL" id="MGFG01000021">
    <property type="protein sequence ID" value="OGM00909.1"/>
    <property type="molecule type" value="Genomic_DNA"/>
</dbReference>
<dbReference type="Proteomes" id="UP000176988">
    <property type="component" value="Unassembled WGS sequence"/>
</dbReference>
<evidence type="ECO:0000259" key="2">
    <source>
        <dbReference type="Pfam" id="PF09834"/>
    </source>
</evidence>
<sequence>MKSSLWVKAIWFRLSVMAVDFVILSFFLDSLFLSGMATLLRHAIQTLLYWYHERVWQRHDWGMENGDTKWRTLAKTGTFRLLTLGKDLLVITFFTAQVTRGLTATLIIALVNSVIYYIFERIWSKRNTKMTPGNY</sequence>
<reference evidence="3 4" key="1">
    <citation type="journal article" date="2016" name="Nat. Commun.">
        <title>Thousands of microbial genomes shed light on interconnected biogeochemical processes in an aquifer system.</title>
        <authorList>
            <person name="Anantharaman K."/>
            <person name="Brown C.T."/>
            <person name="Hug L.A."/>
            <person name="Sharon I."/>
            <person name="Castelle C.J."/>
            <person name="Probst A.J."/>
            <person name="Thomas B.C."/>
            <person name="Singh A."/>
            <person name="Wilkins M.J."/>
            <person name="Karaoz U."/>
            <person name="Brodie E.L."/>
            <person name="Williams K.H."/>
            <person name="Hubbard S.S."/>
            <person name="Banfield J.F."/>
        </authorList>
    </citation>
    <scope>NUCLEOTIDE SEQUENCE [LARGE SCALE GENOMIC DNA]</scope>
</reference>
<keyword evidence="1" id="KW-0812">Transmembrane</keyword>
<dbReference type="STRING" id="1802424.A2480_00215"/>
<feature type="transmembrane region" description="Helical" evidence="1">
    <location>
        <begin position="12"/>
        <end position="33"/>
    </location>
</feature>